<gene>
    <name evidence="1" type="ORF">FPE01S_01_11580</name>
</gene>
<dbReference type="Proteomes" id="UP000033121">
    <property type="component" value="Unassembled WGS sequence"/>
</dbReference>
<keyword evidence="2" id="KW-1185">Reference proteome</keyword>
<dbReference type="Gene3D" id="2.30.180.10">
    <property type="entry name" value="FAS1 domain"/>
    <property type="match status" value="1"/>
</dbReference>
<name>A0A0E9MYD8_9BACT</name>
<evidence type="ECO:0000313" key="2">
    <source>
        <dbReference type="Proteomes" id="UP000033121"/>
    </source>
</evidence>
<protein>
    <recommendedName>
        <fullName evidence="3">FAS1 domain-containing protein</fullName>
    </recommendedName>
</protein>
<reference evidence="1 2" key="1">
    <citation type="submission" date="2015-04" db="EMBL/GenBank/DDBJ databases">
        <title>Whole genome shotgun sequence of Flavihumibacter petaseus NBRC 106054.</title>
        <authorList>
            <person name="Miyazawa S."/>
            <person name="Hosoyama A."/>
            <person name="Hashimoto M."/>
            <person name="Noguchi M."/>
            <person name="Tsuchikane K."/>
            <person name="Ohji S."/>
            <person name="Yamazoe A."/>
            <person name="Ichikawa N."/>
            <person name="Kimura A."/>
            <person name="Fujita N."/>
        </authorList>
    </citation>
    <scope>NUCLEOTIDE SEQUENCE [LARGE SCALE GENOMIC DNA]</scope>
    <source>
        <strain evidence="1 2">NBRC 106054</strain>
    </source>
</reference>
<comment type="caution">
    <text evidence="1">The sequence shown here is derived from an EMBL/GenBank/DDBJ whole genome shotgun (WGS) entry which is preliminary data.</text>
</comment>
<accession>A0A0E9MYD8</accession>
<organism evidence="1 2">
    <name type="scientific">Flavihumibacter petaseus NBRC 106054</name>
    <dbReference type="NCBI Taxonomy" id="1220578"/>
    <lineage>
        <taxon>Bacteria</taxon>
        <taxon>Pseudomonadati</taxon>
        <taxon>Bacteroidota</taxon>
        <taxon>Chitinophagia</taxon>
        <taxon>Chitinophagales</taxon>
        <taxon>Chitinophagaceae</taxon>
        <taxon>Flavihumibacter</taxon>
    </lineage>
</organism>
<dbReference type="EMBL" id="BBWV01000001">
    <property type="protein sequence ID" value="GAO42145.1"/>
    <property type="molecule type" value="Genomic_DNA"/>
</dbReference>
<proteinExistence type="predicted"/>
<dbReference type="STRING" id="1220578.FPE01S_01_11580"/>
<sequence>MFSACKRDEYFIGGTLHQAKVDMTTYDFLQSNSQKLFDTLLLLVDKAGIKDKINEPGITFFAPTDYSINKYLAFRESEEQNIDEGRRWTIDSMIKYELPMFADSIDLYRIPNLTPYDQLKEEGEIYPTLFPGGTTLISFEETRDPDLGYNSSVSTIPRIVYYTLQPDGDKVRVQTSGIQSNTGMIQVLNNQHTLFFRN</sequence>
<dbReference type="InterPro" id="IPR036378">
    <property type="entry name" value="FAS1_dom_sf"/>
</dbReference>
<dbReference type="AlphaFoldDB" id="A0A0E9MYD8"/>
<evidence type="ECO:0008006" key="3">
    <source>
        <dbReference type="Google" id="ProtNLM"/>
    </source>
</evidence>
<dbReference type="SUPFAM" id="SSF82153">
    <property type="entry name" value="FAS1 domain"/>
    <property type="match status" value="1"/>
</dbReference>
<evidence type="ECO:0000313" key="1">
    <source>
        <dbReference type="EMBL" id="GAO42145.1"/>
    </source>
</evidence>